<sequence>MLPEPIRQSVCCDELQLGARLNQCVESGYQATFSLWLSLLSNDVCDQPQFDFNEAAAPAPSIDWRSYFQLEAEQHHYATRQDVASIGRWNMLTQRGDLRTIQLEQSLNRPALSSAQVLIDDDVLNNLSLLERLKYEQRLNPQNSAAPDPQEAPIEPTPMVNVLTQFDYTKPLTLQTR</sequence>
<evidence type="ECO:0000313" key="2">
    <source>
        <dbReference type="Proteomes" id="UP001629953"/>
    </source>
</evidence>
<dbReference type="Proteomes" id="UP001629953">
    <property type="component" value="Unassembled WGS sequence"/>
</dbReference>
<gene>
    <name evidence="1" type="ORF">ABUE30_00650</name>
</gene>
<proteinExistence type="predicted"/>
<accession>A0ABW9G216</accession>
<keyword evidence="2" id="KW-1185">Reference proteome</keyword>
<dbReference type="EMBL" id="JBEQCT010000001">
    <property type="protein sequence ID" value="MFM2483598.1"/>
    <property type="molecule type" value="Genomic_DNA"/>
</dbReference>
<protein>
    <submittedName>
        <fullName evidence="1">VC2046/SO_2500 family protein</fullName>
    </submittedName>
</protein>
<name>A0ABW9G216_9GAMM</name>
<comment type="caution">
    <text evidence="1">The sequence shown here is derived from an EMBL/GenBank/DDBJ whole genome shotgun (WGS) entry which is preliminary data.</text>
</comment>
<reference evidence="1 2" key="1">
    <citation type="journal article" date="2013" name="Int. J. Syst. Evol. Microbiol.">
        <title>Celerinatantimonas yamalensis sp. nov., a cold-adapted diazotrophic bacterium from a cold permafrost brine.</title>
        <authorList>
            <person name="Shcherbakova V."/>
            <person name="Chuvilskaya N."/>
            <person name="Rivkina E."/>
            <person name="Demidov N."/>
            <person name="Uchaeva V."/>
            <person name="Suetin S."/>
            <person name="Suzina N."/>
            <person name="Gilichinsky D."/>
        </authorList>
    </citation>
    <scope>NUCLEOTIDE SEQUENCE [LARGE SCALE GENOMIC DNA]</scope>
    <source>
        <strain evidence="1 2">C7</strain>
    </source>
</reference>
<evidence type="ECO:0000313" key="1">
    <source>
        <dbReference type="EMBL" id="MFM2483598.1"/>
    </source>
</evidence>
<dbReference type="RefSeq" id="WP_408621710.1">
    <property type="nucleotide sequence ID" value="NZ_JBEQCT010000001.1"/>
</dbReference>
<dbReference type="Pfam" id="PF11993">
    <property type="entry name" value="VC2046"/>
    <property type="match status" value="1"/>
</dbReference>
<organism evidence="1 2">
    <name type="scientific">Celerinatantimonas yamalensis</name>
    <dbReference type="NCBI Taxonomy" id="559956"/>
    <lineage>
        <taxon>Bacteria</taxon>
        <taxon>Pseudomonadati</taxon>
        <taxon>Pseudomonadota</taxon>
        <taxon>Gammaproteobacteria</taxon>
        <taxon>Celerinatantimonadaceae</taxon>
        <taxon>Celerinatantimonas</taxon>
    </lineage>
</organism>
<dbReference type="InterPro" id="IPR021879">
    <property type="entry name" value="VC2046_fam"/>
</dbReference>